<keyword evidence="2" id="KW-1185">Reference proteome</keyword>
<evidence type="ECO:0000313" key="2">
    <source>
        <dbReference type="Proteomes" id="UP000011625"/>
    </source>
</evidence>
<organism evidence="1 2">
    <name type="scientific">Halococcus salifodinae DSM 8989</name>
    <dbReference type="NCBI Taxonomy" id="1227456"/>
    <lineage>
        <taxon>Archaea</taxon>
        <taxon>Methanobacteriati</taxon>
        <taxon>Methanobacteriota</taxon>
        <taxon>Stenosarchaea group</taxon>
        <taxon>Halobacteria</taxon>
        <taxon>Halobacteriales</taxon>
        <taxon>Halococcaceae</taxon>
        <taxon>Halococcus</taxon>
    </lineage>
</organism>
<dbReference type="AlphaFoldDB" id="M0N8G4"/>
<reference evidence="1 2" key="1">
    <citation type="journal article" date="2014" name="PLoS Genet.">
        <title>Phylogenetically driven sequencing of extremely halophilic archaea reveals strategies for static and dynamic osmo-response.</title>
        <authorList>
            <person name="Becker E.A."/>
            <person name="Seitzer P.M."/>
            <person name="Tritt A."/>
            <person name="Larsen D."/>
            <person name="Krusor M."/>
            <person name="Yao A.I."/>
            <person name="Wu D."/>
            <person name="Madern D."/>
            <person name="Eisen J.A."/>
            <person name="Darling A.E."/>
            <person name="Facciotti M.T."/>
        </authorList>
    </citation>
    <scope>NUCLEOTIDE SEQUENCE [LARGE SCALE GENOMIC DNA]</scope>
    <source>
        <strain evidence="1 2">DSM 8989</strain>
    </source>
</reference>
<dbReference type="Proteomes" id="UP000011625">
    <property type="component" value="Unassembled WGS sequence"/>
</dbReference>
<protein>
    <submittedName>
        <fullName evidence="1">Uncharacterized protein</fullName>
    </submittedName>
</protein>
<dbReference type="EMBL" id="AOME01000030">
    <property type="protein sequence ID" value="EMA54252.1"/>
    <property type="molecule type" value="Genomic_DNA"/>
</dbReference>
<accession>M0N8G4</accession>
<proteinExistence type="predicted"/>
<gene>
    <name evidence="1" type="ORF">C450_06642</name>
</gene>
<comment type="caution">
    <text evidence="1">The sequence shown here is derived from an EMBL/GenBank/DDBJ whole genome shotgun (WGS) entry which is preliminary data.</text>
</comment>
<sequence>MHATIDVRFELSIDDNKTVPLAALGEELTEQNIEATILEQLVASLLSEQHHRW</sequence>
<evidence type="ECO:0000313" key="1">
    <source>
        <dbReference type="EMBL" id="EMA54252.1"/>
    </source>
</evidence>
<name>M0N8G4_9EURY</name>
<feature type="non-terminal residue" evidence="1">
    <location>
        <position position="53"/>
    </location>
</feature>